<dbReference type="InterPro" id="IPR017900">
    <property type="entry name" value="4Fe4S_Fe_S_CS"/>
</dbReference>
<evidence type="ECO:0000256" key="2">
    <source>
        <dbReference type="ARBA" id="ARBA00022723"/>
    </source>
</evidence>
<keyword evidence="4" id="KW-0411">Iron-sulfur</keyword>
<keyword evidence="3" id="KW-0408">Iron</keyword>
<dbReference type="GO" id="GO:0046872">
    <property type="term" value="F:metal ion binding"/>
    <property type="evidence" value="ECO:0007669"/>
    <property type="project" value="UniProtKB-KW"/>
</dbReference>
<gene>
    <name evidence="6" type="ORF">DEM34_12995</name>
</gene>
<keyword evidence="1" id="KW-0004">4Fe-4S</keyword>
<organism evidence="6 7">
    <name type="scientific">Sediminicurvatus halobius</name>
    <dbReference type="NCBI Taxonomy" id="2182432"/>
    <lineage>
        <taxon>Bacteria</taxon>
        <taxon>Pseudomonadati</taxon>
        <taxon>Pseudomonadota</taxon>
        <taxon>Gammaproteobacteria</taxon>
        <taxon>Chromatiales</taxon>
        <taxon>Ectothiorhodospiraceae</taxon>
        <taxon>Sediminicurvatus</taxon>
    </lineage>
</organism>
<dbReference type="PROSITE" id="PS00198">
    <property type="entry name" value="4FE4S_FER_1"/>
    <property type="match status" value="2"/>
</dbReference>
<proteinExistence type="predicted"/>
<name>A0A2U2MZP9_9GAMM</name>
<dbReference type="PANTHER" id="PTHR43687">
    <property type="entry name" value="ADENYLYLSULFATE REDUCTASE, BETA SUBUNIT"/>
    <property type="match status" value="1"/>
</dbReference>
<dbReference type="Gene3D" id="3.30.70.20">
    <property type="match status" value="3"/>
</dbReference>
<evidence type="ECO:0000256" key="3">
    <source>
        <dbReference type="ARBA" id="ARBA00023004"/>
    </source>
</evidence>
<feature type="domain" description="4Fe-4S ferredoxin-type" evidence="5">
    <location>
        <begin position="418"/>
        <end position="447"/>
    </location>
</feature>
<dbReference type="Pfam" id="PF12838">
    <property type="entry name" value="Fer4_7"/>
    <property type="match status" value="2"/>
</dbReference>
<dbReference type="PROSITE" id="PS51379">
    <property type="entry name" value="4FE4S_FER_2"/>
    <property type="match status" value="3"/>
</dbReference>
<reference evidence="6 7" key="1">
    <citation type="submission" date="2018-05" db="EMBL/GenBank/DDBJ databases">
        <title>Spiribacter halobius sp. nov., a moderately halophilic bacterium isolated from marine solar saltern.</title>
        <authorList>
            <person name="Zheng W.-S."/>
            <person name="Lu D.-C."/>
            <person name="Du Z.-J."/>
        </authorList>
    </citation>
    <scope>NUCLEOTIDE SEQUENCE [LARGE SCALE GENOMIC DNA]</scope>
    <source>
        <strain evidence="6 7">E85</strain>
    </source>
</reference>
<feature type="domain" description="4Fe-4S ferredoxin-type" evidence="5">
    <location>
        <begin position="215"/>
        <end position="244"/>
    </location>
</feature>
<dbReference type="InterPro" id="IPR017896">
    <property type="entry name" value="4Fe4S_Fe-S-bd"/>
</dbReference>
<keyword evidence="7" id="KW-1185">Reference proteome</keyword>
<sequence>MLDIVANPLPELPAATEAGEARAAALAALSAAPLGTAGFVEYRSLGLLLIVGPAAPAFEAARALADQLACVIVAEDDGIGSEPEADVERFLLARGRPSISGHLGAFRALLRSDTHEDNLAALAARERETFDLVLDLSAQPHIGFERPPLGYYRPGQDPEALGEALAVLPEMVGEFQKPRFFTYDERICAHGSRGLTGCTRCLDACATGAIRSLGERVEVDPYLCQGCGSCAVVCPSGAMGYAFPETRDLLGALRRALRAYAELADEPPAVLFHDDSSGAEAVAALAASLPERLIPVPVEDAGSIGPDVWLATLAFGASDVRLLLPEDAEPSLRAATERQLALYRAVLEAVQLEPERIGVVAPGSGLEALTLHAGHGRRPAGFSTSGGKRELLQRAFTHLYRPARDRATTPLEAGAPFGRIHVDQEACTLCMACAAVCPVEAVVSGGSLPRLVFHEERCLQCGLCETACPEDAISLEARLHLPAFASPTERVLNEEAPFHCVGCGKPFATEKMIARIGEQLAGHWMFRDERARRRLEMCEDCRVRDLFDEEASGSAH</sequence>
<dbReference type="SUPFAM" id="SSF54862">
    <property type="entry name" value="4Fe-4S ferredoxins"/>
    <property type="match status" value="1"/>
</dbReference>
<dbReference type="GO" id="GO:0051539">
    <property type="term" value="F:4 iron, 4 sulfur cluster binding"/>
    <property type="evidence" value="ECO:0007669"/>
    <property type="project" value="UniProtKB-KW"/>
</dbReference>
<dbReference type="InterPro" id="IPR050572">
    <property type="entry name" value="Fe-S_Ferredoxin"/>
</dbReference>
<comment type="caution">
    <text evidence="6">The sequence shown here is derived from an EMBL/GenBank/DDBJ whole genome shotgun (WGS) entry which is preliminary data.</text>
</comment>
<evidence type="ECO:0000313" key="7">
    <source>
        <dbReference type="Proteomes" id="UP000245474"/>
    </source>
</evidence>
<feature type="domain" description="4Fe-4S ferredoxin-type" evidence="5">
    <location>
        <begin position="449"/>
        <end position="478"/>
    </location>
</feature>
<dbReference type="Proteomes" id="UP000245474">
    <property type="component" value="Unassembled WGS sequence"/>
</dbReference>
<dbReference type="PANTHER" id="PTHR43687:SF4">
    <property type="entry name" value="BLR5484 PROTEIN"/>
    <property type="match status" value="1"/>
</dbReference>
<dbReference type="OrthoDB" id="6117400at2"/>
<evidence type="ECO:0000256" key="1">
    <source>
        <dbReference type="ARBA" id="ARBA00022485"/>
    </source>
</evidence>
<evidence type="ECO:0000313" key="6">
    <source>
        <dbReference type="EMBL" id="PWG62219.1"/>
    </source>
</evidence>
<dbReference type="RefSeq" id="WP_109679253.1">
    <property type="nucleotide sequence ID" value="NZ_CP086615.1"/>
</dbReference>
<keyword evidence="2" id="KW-0479">Metal-binding</keyword>
<dbReference type="AlphaFoldDB" id="A0A2U2MZP9"/>
<dbReference type="EMBL" id="QFFI01000021">
    <property type="protein sequence ID" value="PWG62219.1"/>
    <property type="molecule type" value="Genomic_DNA"/>
</dbReference>
<accession>A0A2U2MZP9</accession>
<evidence type="ECO:0000259" key="5">
    <source>
        <dbReference type="PROSITE" id="PS51379"/>
    </source>
</evidence>
<protein>
    <submittedName>
        <fullName evidence="6">4Fe-4S ferredoxin</fullName>
    </submittedName>
</protein>
<evidence type="ECO:0000256" key="4">
    <source>
        <dbReference type="ARBA" id="ARBA00023014"/>
    </source>
</evidence>